<dbReference type="Proteomes" id="UP000499080">
    <property type="component" value="Unassembled WGS sequence"/>
</dbReference>
<reference evidence="1 2" key="1">
    <citation type="journal article" date="2019" name="Sci. Rep.">
        <title>Orb-weaving spider Araneus ventricosus genome elucidates the spidroin gene catalogue.</title>
        <authorList>
            <person name="Kono N."/>
            <person name="Nakamura H."/>
            <person name="Ohtoshi R."/>
            <person name="Moran D.A.P."/>
            <person name="Shinohara A."/>
            <person name="Yoshida Y."/>
            <person name="Fujiwara M."/>
            <person name="Mori M."/>
            <person name="Tomita M."/>
            <person name="Arakawa K."/>
        </authorList>
    </citation>
    <scope>NUCLEOTIDE SEQUENCE [LARGE SCALE GENOMIC DNA]</scope>
</reference>
<name>A0A4Y2U0H4_ARAVE</name>
<keyword evidence="2" id="KW-1185">Reference proteome</keyword>
<sequence length="120" mass="13373">MRRSPHYRDTTRHRRWALRGTIPSLCLTSLPLGRSSWSCDQGRETPLTYPAASHPHVCGAAICGIKISALMIPSLYPPGKEPEPQIWGRETAVPYNPLIPKAIEIKGPQNTGTSELLYQR</sequence>
<evidence type="ECO:0000313" key="1">
    <source>
        <dbReference type="EMBL" id="GBO05146.1"/>
    </source>
</evidence>
<evidence type="ECO:0000313" key="2">
    <source>
        <dbReference type="Proteomes" id="UP000499080"/>
    </source>
</evidence>
<comment type="caution">
    <text evidence="1">The sequence shown here is derived from an EMBL/GenBank/DDBJ whole genome shotgun (WGS) entry which is preliminary data.</text>
</comment>
<protein>
    <submittedName>
        <fullName evidence="1">Uncharacterized protein</fullName>
    </submittedName>
</protein>
<dbReference type="AlphaFoldDB" id="A0A4Y2U0H4"/>
<dbReference type="EMBL" id="BGPR01031872">
    <property type="protein sequence ID" value="GBO05146.1"/>
    <property type="molecule type" value="Genomic_DNA"/>
</dbReference>
<proteinExistence type="predicted"/>
<accession>A0A4Y2U0H4</accession>
<gene>
    <name evidence="1" type="ORF">AVEN_254962_1</name>
</gene>
<organism evidence="1 2">
    <name type="scientific">Araneus ventricosus</name>
    <name type="common">Orbweaver spider</name>
    <name type="synonym">Epeira ventricosa</name>
    <dbReference type="NCBI Taxonomy" id="182803"/>
    <lineage>
        <taxon>Eukaryota</taxon>
        <taxon>Metazoa</taxon>
        <taxon>Ecdysozoa</taxon>
        <taxon>Arthropoda</taxon>
        <taxon>Chelicerata</taxon>
        <taxon>Arachnida</taxon>
        <taxon>Araneae</taxon>
        <taxon>Araneomorphae</taxon>
        <taxon>Entelegynae</taxon>
        <taxon>Araneoidea</taxon>
        <taxon>Araneidae</taxon>
        <taxon>Araneus</taxon>
    </lineage>
</organism>